<evidence type="ECO:0000256" key="1">
    <source>
        <dbReference type="SAM" id="MobiDB-lite"/>
    </source>
</evidence>
<proteinExistence type="predicted"/>
<reference evidence="2 3" key="1">
    <citation type="journal article" date="2019" name="Commun. Biol.">
        <title>The bagworm genome reveals a unique fibroin gene that provides high tensile strength.</title>
        <authorList>
            <person name="Kono N."/>
            <person name="Nakamura H."/>
            <person name="Ohtoshi R."/>
            <person name="Tomita M."/>
            <person name="Numata K."/>
            <person name="Arakawa K."/>
        </authorList>
    </citation>
    <scope>NUCLEOTIDE SEQUENCE [LARGE SCALE GENOMIC DNA]</scope>
</reference>
<protein>
    <submittedName>
        <fullName evidence="2">Uncharacterized protein</fullName>
    </submittedName>
</protein>
<sequence length="176" mass="19707">MNVYERIQEHLKRVLREDFATRRRGRAIRLEVYERPLPRKLNLTSQLQAVRSRLVMSAAPRPVARPHAPFVAEPPSRAHVCHLSQWTKTLSFPARLSPNRSSKESVVNVQPGSPGVSPTPSASSLPQPADKTVSPIPITEISQIVSNFDCCFLGACDAEGGFWHPLLFEFAMDCFF</sequence>
<keyword evidence="3" id="KW-1185">Reference proteome</keyword>
<comment type="caution">
    <text evidence="2">The sequence shown here is derived from an EMBL/GenBank/DDBJ whole genome shotgun (WGS) entry which is preliminary data.</text>
</comment>
<evidence type="ECO:0000313" key="2">
    <source>
        <dbReference type="EMBL" id="GBP69189.1"/>
    </source>
</evidence>
<dbReference type="OrthoDB" id="6781128at2759"/>
<gene>
    <name evidence="2" type="ORF">EVAR_54147_1</name>
</gene>
<organism evidence="2 3">
    <name type="scientific">Eumeta variegata</name>
    <name type="common">Bagworm moth</name>
    <name type="synonym">Eumeta japonica</name>
    <dbReference type="NCBI Taxonomy" id="151549"/>
    <lineage>
        <taxon>Eukaryota</taxon>
        <taxon>Metazoa</taxon>
        <taxon>Ecdysozoa</taxon>
        <taxon>Arthropoda</taxon>
        <taxon>Hexapoda</taxon>
        <taxon>Insecta</taxon>
        <taxon>Pterygota</taxon>
        <taxon>Neoptera</taxon>
        <taxon>Endopterygota</taxon>
        <taxon>Lepidoptera</taxon>
        <taxon>Glossata</taxon>
        <taxon>Ditrysia</taxon>
        <taxon>Tineoidea</taxon>
        <taxon>Psychidae</taxon>
        <taxon>Oiketicinae</taxon>
        <taxon>Eumeta</taxon>
    </lineage>
</organism>
<name>A0A4C1Y3R1_EUMVA</name>
<feature type="compositionally biased region" description="Polar residues" evidence="1">
    <location>
        <begin position="98"/>
        <end position="126"/>
    </location>
</feature>
<dbReference type="Proteomes" id="UP000299102">
    <property type="component" value="Unassembled WGS sequence"/>
</dbReference>
<evidence type="ECO:0000313" key="3">
    <source>
        <dbReference type="Proteomes" id="UP000299102"/>
    </source>
</evidence>
<dbReference type="AlphaFoldDB" id="A0A4C1Y3R1"/>
<accession>A0A4C1Y3R1</accession>
<dbReference type="EMBL" id="BGZK01001033">
    <property type="protein sequence ID" value="GBP69189.1"/>
    <property type="molecule type" value="Genomic_DNA"/>
</dbReference>
<feature type="region of interest" description="Disordered" evidence="1">
    <location>
        <begin position="95"/>
        <end position="130"/>
    </location>
</feature>